<dbReference type="PIRSF" id="PIRSF000097">
    <property type="entry name" value="AKR"/>
    <property type="match status" value="1"/>
</dbReference>
<dbReference type="PANTHER" id="PTHR43827:SF3">
    <property type="entry name" value="NADP-DEPENDENT OXIDOREDUCTASE DOMAIN-CONTAINING PROTEIN"/>
    <property type="match status" value="1"/>
</dbReference>
<dbReference type="PROSITE" id="PS00798">
    <property type="entry name" value="ALDOKETO_REDUCTASE_1"/>
    <property type="match status" value="1"/>
</dbReference>
<dbReference type="InterPro" id="IPR018170">
    <property type="entry name" value="Aldo/ket_reductase_CS"/>
</dbReference>
<organism evidence="8 9">
    <name type="scientific">Periweissella cryptocerci</name>
    <dbReference type="NCBI Taxonomy" id="2506420"/>
    <lineage>
        <taxon>Bacteria</taxon>
        <taxon>Bacillati</taxon>
        <taxon>Bacillota</taxon>
        <taxon>Bacilli</taxon>
        <taxon>Lactobacillales</taxon>
        <taxon>Lactobacillaceae</taxon>
        <taxon>Periweissella</taxon>
    </lineage>
</organism>
<sequence>MIKEFEAGTFTLNNGVEMPKLGFGTYAAQESPDFTAAMDHAVETGFRLFDTASMYGNQIDLGNYFANNSGLDRDNYWLTSKVGQQEQGYEETLAAFKNTTKELQTDYLDLYLVHWPKEKHMFQTWKALEHLYKEGYVRAIGVSNFEANHLDRLMLEATVMPAVDQVETHPYFNNHVTRDYMQSLGIQHQAWSPLGQAADLKDPLIITLAEKYGKTPAQIVLKWHNQNGTAVIPKSTNNKRITENATIGDFTLNPHDMALVNLLNRGERIMGAPDENYVNDLW</sequence>
<evidence type="ECO:0000313" key="9">
    <source>
        <dbReference type="Proteomes" id="UP000292886"/>
    </source>
</evidence>
<dbReference type="OrthoDB" id="9804790at2"/>
<dbReference type="AlphaFoldDB" id="A0A4P6YUL3"/>
<feature type="domain" description="NADP-dependent oxidoreductase" evidence="7">
    <location>
        <begin position="20"/>
        <end position="261"/>
    </location>
</feature>
<evidence type="ECO:0000256" key="2">
    <source>
        <dbReference type="ARBA" id="ARBA00022857"/>
    </source>
</evidence>
<evidence type="ECO:0000256" key="1">
    <source>
        <dbReference type="ARBA" id="ARBA00007905"/>
    </source>
</evidence>
<dbReference type="Proteomes" id="UP000292886">
    <property type="component" value="Chromosome"/>
</dbReference>
<dbReference type="KEGG" id="wei:EQG49_08050"/>
<dbReference type="GO" id="GO:0016616">
    <property type="term" value="F:oxidoreductase activity, acting on the CH-OH group of donors, NAD or NADP as acceptor"/>
    <property type="evidence" value="ECO:0007669"/>
    <property type="project" value="UniProtKB-ARBA"/>
</dbReference>
<dbReference type="InterPro" id="IPR036812">
    <property type="entry name" value="NAD(P)_OxRdtase_dom_sf"/>
</dbReference>
<dbReference type="InterPro" id="IPR020471">
    <property type="entry name" value="AKR"/>
</dbReference>
<dbReference type="EMBL" id="CP037940">
    <property type="protein sequence ID" value="QBO36421.1"/>
    <property type="molecule type" value="Genomic_DNA"/>
</dbReference>
<keyword evidence="3" id="KW-0560">Oxidoreductase</keyword>
<feature type="site" description="Lowers pKa of active site Tyr" evidence="6">
    <location>
        <position position="81"/>
    </location>
</feature>
<keyword evidence="9" id="KW-1185">Reference proteome</keyword>
<dbReference type="FunFam" id="3.20.20.100:FF:000002">
    <property type="entry name" value="2,5-diketo-D-gluconic acid reductase A"/>
    <property type="match status" value="1"/>
</dbReference>
<gene>
    <name evidence="8" type="ORF">EQG49_08050</name>
</gene>
<dbReference type="Gene3D" id="3.20.20.100">
    <property type="entry name" value="NADP-dependent oxidoreductase domain"/>
    <property type="match status" value="1"/>
</dbReference>
<evidence type="ECO:0000256" key="5">
    <source>
        <dbReference type="PIRSR" id="PIRSR000097-2"/>
    </source>
</evidence>
<dbReference type="PANTHER" id="PTHR43827">
    <property type="entry name" value="2,5-DIKETO-D-GLUCONIC ACID REDUCTASE"/>
    <property type="match status" value="1"/>
</dbReference>
<evidence type="ECO:0000256" key="6">
    <source>
        <dbReference type="PIRSR" id="PIRSR000097-3"/>
    </source>
</evidence>
<dbReference type="SUPFAM" id="SSF51430">
    <property type="entry name" value="NAD(P)-linked oxidoreductase"/>
    <property type="match status" value="1"/>
</dbReference>
<evidence type="ECO:0000259" key="7">
    <source>
        <dbReference type="Pfam" id="PF00248"/>
    </source>
</evidence>
<dbReference type="PRINTS" id="PR00069">
    <property type="entry name" value="ALDKETRDTASE"/>
</dbReference>
<name>A0A4P6YUL3_9LACO</name>
<comment type="similarity">
    <text evidence="1">Belongs to the aldo/keto reductase family.</text>
</comment>
<evidence type="ECO:0000256" key="4">
    <source>
        <dbReference type="PIRSR" id="PIRSR000097-1"/>
    </source>
</evidence>
<feature type="binding site" evidence="5">
    <location>
        <position position="114"/>
    </location>
    <ligand>
        <name>substrate</name>
    </ligand>
</feature>
<dbReference type="InterPro" id="IPR023210">
    <property type="entry name" value="NADP_OxRdtase_dom"/>
</dbReference>
<dbReference type="PROSITE" id="PS00062">
    <property type="entry name" value="ALDOKETO_REDUCTASE_2"/>
    <property type="match status" value="1"/>
</dbReference>
<reference evidence="9" key="1">
    <citation type="submission" date="2019-03" db="EMBL/GenBank/DDBJ databases">
        <title>Weissella sp. 26KH-42 Genome sequencing.</title>
        <authorList>
            <person name="Heo J."/>
            <person name="Kim S.-J."/>
            <person name="Kim J.-S."/>
            <person name="Hong S.-B."/>
            <person name="Kwon S.-W."/>
        </authorList>
    </citation>
    <scope>NUCLEOTIDE SEQUENCE [LARGE SCALE GENOMIC DNA]</scope>
    <source>
        <strain evidence="9">26KH-42</strain>
    </source>
</reference>
<evidence type="ECO:0000313" key="8">
    <source>
        <dbReference type="EMBL" id="QBO36421.1"/>
    </source>
</evidence>
<accession>A0A4P6YUL3</accession>
<keyword evidence="2" id="KW-0521">NADP</keyword>
<proteinExistence type="inferred from homology"/>
<dbReference type="Pfam" id="PF00248">
    <property type="entry name" value="Aldo_ket_red"/>
    <property type="match status" value="1"/>
</dbReference>
<feature type="active site" description="Proton donor" evidence="4">
    <location>
        <position position="55"/>
    </location>
</feature>
<protein>
    <submittedName>
        <fullName evidence="8">Aldo/keto reductase</fullName>
    </submittedName>
</protein>
<evidence type="ECO:0000256" key="3">
    <source>
        <dbReference type="ARBA" id="ARBA00023002"/>
    </source>
</evidence>
<dbReference type="PROSITE" id="PS00063">
    <property type="entry name" value="ALDOKETO_REDUCTASE_3"/>
    <property type="match status" value="1"/>
</dbReference>
<dbReference type="RefSeq" id="WP_133363498.1">
    <property type="nucleotide sequence ID" value="NZ_CP037940.1"/>
</dbReference>